<dbReference type="AlphaFoldDB" id="A0A397VM37"/>
<evidence type="ECO:0000256" key="1">
    <source>
        <dbReference type="SAM" id="SignalP"/>
    </source>
</evidence>
<dbReference type="Proteomes" id="UP000266673">
    <property type="component" value="Unassembled WGS sequence"/>
</dbReference>
<dbReference type="OrthoDB" id="2472480at2759"/>
<reference evidence="2 3" key="1">
    <citation type="submission" date="2018-06" db="EMBL/GenBank/DDBJ databases">
        <title>Comparative genomics reveals the genomic features of Rhizophagus irregularis, R. cerebriforme, R. diaphanum and Gigaspora rosea, and their symbiotic lifestyle signature.</title>
        <authorList>
            <person name="Morin E."/>
            <person name="San Clemente H."/>
            <person name="Chen E.C.H."/>
            <person name="De La Providencia I."/>
            <person name="Hainaut M."/>
            <person name="Kuo A."/>
            <person name="Kohler A."/>
            <person name="Murat C."/>
            <person name="Tang N."/>
            <person name="Roy S."/>
            <person name="Loubradou J."/>
            <person name="Henrissat B."/>
            <person name="Grigoriev I.V."/>
            <person name="Corradi N."/>
            <person name="Roux C."/>
            <person name="Martin F.M."/>
        </authorList>
    </citation>
    <scope>NUCLEOTIDE SEQUENCE [LARGE SCALE GENOMIC DNA]</scope>
    <source>
        <strain evidence="2 3">DAOM 194757</strain>
    </source>
</reference>
<feature type="chain" id="PRO_5017341435" evidence="1">
    <location>
        <begin position="21"/>
        <end position="261"/>
    </location>
</feature>
<proteinExistence type="predicted"/>
<evidence type="ECO:0000313" key="3">
    <source>
        <dbReference type="Proteomes" id="UP000266673"/>
    </source>
</evidence>
<dbReference type="EMBL" id="QKWP01000281">
    <property type="protein sequence ID" value="RIB23042.1"/>
    <property type="molecule type" value="Genomic_DNA"/>
</dbReference>
<name>A0A397VM37_9GLOM</name>
<protein>
    <submittedName>
        <fullName evidence="2">Uncharacterized protein</fullName>
    </submittedName>
</protein>
<accession>A0A397VM37</accession>
<keyword evidence="3" id="KW-1185">Reference proteome</keyword>
<organism evidence="2 3">
    <name type="scientific">Gigaspora rosea</name>
    <dbReference type="NCBI Taxonomy" id="44941"/>
    <lineage>
        <taxon>Eukaryota</taxon>
        <taxon>Fungi</taxon>
        <taxon>Fungi incertae sedis</taxon>
        <taxon>Mucoromycota</taxon>
        <taxon>Glomeromycotina</taxon>
        <taxon>Glomeromycetes</taxon>
        <taxon>Diversisporales</taxon>
        <taxon>Gigasporaceae</taxon>
        <taxon>Gigaspora</taxon>
    </lineage>
</organism>
<comment type="caution">
    <text evidence="2">The sequence shown here is derived from an EMBL/GenBank/DDBJ whole genome shotgun (WGS) entry which is preliminary data.</text>
</comment>
<evidence type="ECO:0000313" key="2">
    <source>
        <dbReference type="EMBL" id="RIB23042.1"/>
    </source>
</evidence>
<keyword evidence="1" id="KW-0732">Signal</keyword>
<feature type="signal peptide" evidence="1">
    <location>
        <begin position="1"/>
        <end position="20"/>
    </location>
</feature>
<gene>
    <name evidence="2" type="ORF">C2G38_2172381</name>
</gene>
<sequence>MDKISKILVFLVLIFHVCLTITLPTHVLEERNLTVLLANRSGHELKNRDPFNPLKIKGTIFVRPANIPEQIRVLEITLACAQLRTFSDDFTKQHVLGPNLGKMFYEYRRSAYYNRMYFHDQILCQPKAAENILRPYDLTTDPFASEPSGPSKLRHKSTVKEFSLNAPGFSEFYEVLLQENAYIINYSRLLLLDIYRQVFKYLAKDTDINNYFKLIYKFGEKINSYLHKLTSLVDQNGSVSHSIAGLTVMCDEDKYIYTDSS</sequence>